<organism evidence="6 7">
    <name type="scientific">Mya arenaria</name>
    <name type="common">Soft-shell clam</name>
    <dbReference type="NCBI Taxonomy" id="6604"/>
    <lineage>
        <taxon>Eukaryota</taxon>
        <taxon>Metazoa</taxon>
        <taxon>Spiralia</taxon>
        <taxon>Lophotrochozoa</taxon>
        <taxon>Mollusca</taxon>
        <taxon>Bivalvia</taxon>
        <taxon>Autobranchia</taxon>
        <taxon>Heteroconchia</taxon>
        <taxon>Euheterodonta</taxon>
        <taxon>Imparidentia</taxon>
        <taxon>Neoheterodontei</taxon>
        <taxon>Myida</taxon>
        <taxon>Myoidea</taxon>
        <taxon>Myidae</taxon>
        <taxon>Mya</taxon>
    </lineage>
</organism>
<evidence type="ECO:0000256" key="3">
    <source>
        <dbReference type="ARBA" id="ARBA00023157"/>
    </source>
</evidence>
<protein>
    <submittedName>
        <fullName evidence="6">CFC-like protein</fullName>
    </submittedName>
</protein>
<dbReference type="PANTHER" id="PTHR45656:SF4">
    <property type="entry name" value="PROTEIN CBR-CLEC-78"/>
    <property type="match status" value="1"/>
</dbReference>
<keyword evidence="4" id="KW-0768">Sushi</keyword>
<comment type="caution">
    <text evidence="4">Lacks conserved residue(s) required for the propagation of feature annotation.</text>
</comment>
<dbReference type="SUPFAM" id="SSF57535">
    <property type="entry name" value="Complement control module/SCR domain"/>
    <property type="match status" value="2"/>
</dbReference>
<proteinExistence type="predicted"/>
<dbReference type="InterPro" id="IPR000436">
    <property type="entry name" value="Sushi_SCR_CCP_dom"/>
</dbReference>
<keyword evidence="3" id="KW-1015">Disulfide bond</keyword>
<dbReference type="PROSITE" id="PS50923">
    <property type="entry name" value="SUSHI"/>
    <property type="match status" value="1"/>
</dbReference>
<evidence type="ECO:0000313" key="7">
    <source>
        <dbReference type="Proteomes" id="UP001164746"/>
    </source>
</evidence>
<evidence type="ECO:0000256" key="4">
    <source>
        <dbReference type="PROSITE-ProRule" id="PRU00302"/>
    </source>
</evidence>
<gene>
    <name evidence="6" type="ORF">MAR_023040</name>
</gene>
<keyword evidence="1" id="KW-0732">Signal</keyword>
<feature type="non-terminal residue" evidence="6">
    <location>
        <position position="1"/>
    </location>
</feature>
<dbReference type="PANTHER" id="PTHR45656">
    <property type="entry name" value="PROTEIN CBR-CLEC-78"/>
    <property type="match status" value="1"/>
</dbReference>
<dbReference type="Proteomes" id="UP001164746">
    <property type="component" value="Chromosome 3"/>
</dbReference>
<name>A0ABY7DLV6_MYAAR</name>
<evidence type="ECO:0000313" key="6">
    <source>
        <dbReference type="EMBL" id="WAQ98667.1"/>
    </source>
</evidence>
<reference evidence="6" key="1">
    <citation type="submission" date="2022-11" db="EMBL/GenBank/DDBJ databases">
        <title>Centuries of genome instability and evolution in soft-shell clam transmissible cancer (bioRxiv).</title>
        <authorList>
            <person name="Hart S.F.M."/>
            <person name="Yonemitsu M.A."/>
            <person name="Giersch R.M."/>
            <person name="Beal B.F."/>
            <person name="Arriagada G."/>
            <person name="Davis B.W."/>
            <person name="Ostrander E.A."/>
            <person name="Goff S.P."/>
            <person name="Metzger M.J."/>
        </authorList>
    </citation>
    <scope>NUCLEOTIDE SEQUENCE</scope>
    <source>
        <strain evidence="6">MELC-2E11</strain>
        <tissue evidence="6">Siphon/mantle</tissue>
    </source>
</reference>
<evidence type="ECO:0000256" key="2">
    <source>
        <dbReference type="ARBA" id="ARBA00022737"/>
    </source>
</evidence>
<dbReference type="InterPro" id="IPR035976">
    <property type="entry name" value="Sushi/SCR/CCP_sf"/>
</dbReference>
<dbReference type="Gene3D" id="2.10.70.10">
    <property type="entry name" value="Complement Module, domain 1"/>
    <property type="match status" value="2"/>
</dbReference>
<dbReference type="CDD" id="cd00033">
    <property type="entry name" value="CCP"/>
    <property type="match status" value="2"/>
</dbReference>
<feature type="domain" description="Sushi" evidence="5">
    <location>
        <begin position="57"/>
        <end position="113"/>
    </location>
</feature>
<dbReference type="SMART" id="SM00032">
    <property type="entry name" value="CCP"/>
    <property type="match status" value="2"/>
</dbReference>
<dbReference type="Pfam" id="PF00084">
    <property type="entry name" value="Sushi"/>
    <property type="match status" value="2"/>
</dbReference>
<evidence type="ECO:0000259" key="5">
    <source>
        <dbReference type="PROSITE" id="PS50923"/>
    </source>
</evidence>
<sequence length="115" mass="11656">LCGTLTDISVSTGKVTLSTNGSQSVATYNCPDGYKVKGASILTCGPDGTWDAEPSDCVCETPSPHFGGTFNVSVDGMTVAFSCNAGYTLVGAQTVTCDQNGGGWASTLPNCSKNS</sequence>
<evidence type="ECO:0000256" key="1">
    <source>
        <dbReference type="ARBA" id="ARBA00022729"/>
    </source>
</evidence>
<dbReference type="EMBL" id="CP111014">
    <property type="protein sequence ID" value="WAQ98667.1"/>
    <property type="molecule type" value="Genomic_DNA"/>
</dbReference>
<accession>A0ABY7DLV6</accession>
<keyword evidence="2" id="KW-0677">Repeat</keyword>
<keyword evidence="7" id="KW-1185">Reference proteome</keyword>
<dbReference type="InterPro" id="IPR051277">
    <property type="entry name" value="SEZ6_CSMD_C4BPB_Regulators"/>
</dbReference>